<proteinExistence type="predicted"/>
<protein>
    <submittedName>
        <fullName evidence="1">Uncharacterized protein</fullName>
    </submittedName>
</protein>
<dbReference type="AlphaFoldDB" id="A0A699IA44"/>
<gene>
    <name evidence="1" type="ORF">Tci_503134</name>
</gene>
<name>A0A699IA44_TANCI</name>
<accession>A0A699IA44</accession>
<reference evidence="1" key="1">
    <citation type="journal article" date="2019" name="Sci. Rep.">
        <title>Draft genome of Tanacetum cinerariifolium, the natural source of mosquito coil.</title>
        <authorList>
            <person name="Yamashiro T."/>
            <person name="Shiraishi A."/>
            <person name="Satake H."/>
            <person name="Nakayama K."/>
        </authorList>
    </citation>
    <scope>NUCLEOTIDE SEQUENCE</scope>
</reference>
<dbReference type="EMBL" id="BKCJ010264025">
    <property type="protein sequence ID" value="GEZ31161.1"/>
    <property type="molecule type" value="Genomic_DNA"/>
</dbReference>
<organism evidence="1">
    <name type="scientific">Tanacetum cinerariifolium</name>
    <name type="common">Dalmatian daisy</name>
    <name type="synonym">Chrysanthemum cinerariifolium</name>
    <dbReference type="NCBI Taxonomy" id="118510"/>
    <lineage>
        <taxon>Eukaryota</taxon>
        <taxon>Viridiplantae</taxon>
        <taxon>Streptophyta</taxon>
        <taxon>Embryophyta</taxon>
        <taxon>Tracheophyta</taxon>
        <taxon>Spermatophyta</taxon>
        <taxon>Magnoliopsida</taxon>
        <taxon>eudicotyledons</taxon>
        <taxon>Gunneridae</taxon>
        <taxon>Pentapetalae</taxon>
        <taxon>asterids</taxon>
        <taxon>campanulids</taxon>
        <taxon>Asterales</taxon>
        <taxon>Asteraceae</taxon>
        <taxon>Asteroideae</taxon>
        <taxon>Anthemideae</taxon>
        <taxon>Anthemidinae</taxon>
        <taxon>Tanacetum</taxon>
    </lineage>
</organism>
<comment type="caution">
    <text evidence="1">The sequence shown here is derived from an EMBL/GenBank/DDBJ whole genome shotgun (WGS) entry which is preliminary data.</text>
</comment>
<evidence type="ECO:0000313" key="1">
    <source>
        <dbReference type="EMBL" id="GEZ31161.1"/>
    </source>
</evidence>
<sequence length="290" mass="33195">MRTQQYCSEDVDEISECGQALTFIRDRGAGGCFQFNIGGEQYSWLMAAHSTSENDRLDVNPPPDGSSGPLLYQQSFYLDLVPSQLPSDVDKLNDTQRKRWGYYFYYTVENKIFVARNADFFERSLTLQEAGGSHTLHGANAEEHELGDLNEPPNYKAALSDPEFDKWLDVINAEMQSMKDKSDVWLIFLLMVEFIRQPFSCRWRVEMRFQVLVVYSDMVKIVNVVKGQDVVKPCVKKRRSKGEHCNDYLRSKGVDDCVSKTGPCWVRGIRFLSLKDFGKVDDGGRKFSEG</sequence>